<dbReference type="RefSeq" id="XP_033692434.1">
    <property type="nucleotide sequence ID" value="XM_033824245.1"/>
</dbReference>
<gene>
    <name evidence="3" type="ORF">BU26DRAFT_43757</name>
</gene>
<dbReference type="Pfam" id="PF12898">
    <property type="entry name" value="Stc1"/>
    <property type="match status" value="1"/>
</dbReference>
<organism evidence="3 4">
    <name type="scientific">Trematosphaeria pertusa</name>
    <dbReference type="NCBI Taxonomy" id="390896"/>
    <lineage>
        <taxon>Eukaryota</taxon>
        <taxon>Fungi</taxon>
        <taxon>Dikarya</taxon>
        <taxon>Ascomycota</taxon>
        <taxon>Pezizomycotina</taxon>
        <taxon>Dothideomycetes</taxon>
        <taxon>Pleosporomycetidae</taxon>
        <taxon>Pleosporales</taxon>
        <taxon>Massarineae</taxon>
        <taxon>Trematosphaeriaceae</taxon>
        <taxon>Trematosphaeria</taxon>
    </lineage>
</organism>
<dbReference type="InterPro" id="IPR024630">
    <property type="entry name" value="Stc1"/>
</dbReference>
<dbReference type="EMBL" id="ML987189">
    <property type="protein sequence ID" value="KAF2257430.1"/>
    <property type="molecule type" value="Genomic_DNA"/>
</dbReference>
<protein>
    <recommendedName>
        <fullName evidence="2">Stc1 domain-containing protein</fullName>
    </recommendedName>
</protein>
<feature type="region of interest" description="Disordered" evidence="1">
    <location>
        <begin position="198"/>
        <end position="245"/>
    </location>
</feature>
<dbReference type="GeneID" id="54577575"/>
<evidence type="ECO:0000259" key="2">
    <source>
        <dbReference type="Pfam" id="PF12898"/>
    </source>
</evidence>
<proteinExistence type="predicted"/>
<sequence length="296" mass="32717">MANRNKRSQAYDPAEMAMLKGVPLPDKLKCSRCNKFLNHANFSAKQLTDARRSVKLNGVNARYKINCQKCTGKQVVEIECTMCHKTKGLEEFAKSQRKKPDSAKCYACVDDQLAQDAVEDEAYEEPHKAFIPVEHSAGNYPEYWTSSTLTNPSEAGDFDDYRADDGDEGGIIFSDNFRKMSLNGSITNTLIESEYDLSSQNNDKDGWNTVESKSWRSKSTTAPSASSGFDANKYGKPQSRAASGSVTSSVRSFSSGYAERSDTTSYKNGWAKIKAYVRVPGILFVVQANSLAEAFS</sequence>
<dbReference type="OrthoDB" id="3514033at2759"/>
<dbReference type="Proteomes" id="UP000800094">
    <property type="component" value="Unassembled WGS sequence"/>
</dbReference>
<feature type="domain" description="Stc1" evidence="2">
    <location>
        <begin position="29"/>
        <end position="109"/>
    </location>
</feature>
<feature type="compositionally biased region" description="Polar residues" evidence="1">
    <location>
        <begin position="209"/>
        <end position="229"/>
    </location>
</feature>
<keyword evidence="4" id="KW-1185">Reference proteome</keyword>
<reference evidence="3" key="1">
    <citation type="journal article" date="2020" name="Stud. Mycol.">
        <title>101 Dothideomycetes genomes: a test case for predicting lifestyles and emergence of pathogens.</title>
        <authorList>
            <person name="Haridas S."/>
            <person name="Albert R."/>
            <person name="Binder M."/>
            <person name="Bloem J."/>
            <person name="Labutti K."/>
            <person name="Salamov A."/>
            <person name="Andreopoulos B."/>
            <person name="Baker S."/>
            <person name="Barry K."/>
            <person name="Bills G."/>
            <person name="Bluhm B."/>
            <person name="Cannon C."/>
            <person name="Castanera R."/>
            <person name="Culley D."/>
            <person name="Daum C."/>
            <person name="Ezra D."/>
            <person name="Gonzalez J."/>
            <person name="Henrissat B."/>
            <person name="Kuo A."/>
            <person name="Liang C."/>
            <person name="Lipzen A."/>
            <person name="Lutzoni F."/>
            <person name="Magnuson J."/>
            <person name="Mondo S."/>
            <person name="Nolan M."/>
            <person name="Ohm R."/>
            <person name="Pangilinan J."/>
            <person name="Park H.-J."/>
            <person name="Ramirez L."/>
            <person name="Alfaro M."/>
            <person name="Sun H."/>
            <person name="Tritt A."/>
            <person name="Yoshinaga Y."/>
            <person name="Zwiers L.-H."/>
            <person name="Turgeon B."/>
            <person name="Goodwin S."/>
            <person name="Spatafora J."/>
            <person name="Crous P."/>
            <person name="Grigoriev I."/>
        </authorList>
    </citation>
    <scope>NUCLEOTIDE SEQUENCE</scope>
    <source>
        <strain evidence="3">CBS 122368</strain>
    </source>
</reference>
<evidence type="ECO:0000256" key="1">
    <source>
        <dbReference type="SAM" id="MobiDB-lite"/>
    </source>
</evidence>
<accession>A0A6A6J6A9</accession>
<name>A0A6A6J6A9_9PLEO</name>
<evidence type="ECO:0000313" key="3">
    <source>
        <dbReference type="EMBL" id="KAF2257430.1"/>
    </source>
</evidence>
<dbReference type="AlphaFoldDB" id="A0A6A6J6A9"/>
<evidence type="ECO:0000313" key="4">
    <source>
        <dbReference type="Proteomes" id="UP000800094"/>
    </source>
</evidence>